<dbReference type="Proteomes" id="UP000634136">
    <property type="component" value="Unassembled WGS sequence"/>
</dbReference>
<comment type="caution">
    <text evidence="2">The sequence shown here is derived from an EMBL/GenBank/DDBJ whole genome shotgun (WGS) entry which is preliminary data.</text>
</comment>
<name>A0A834U0M1_9FABA</name>
<gene>
    <name evidence="2" type="ORF">G2W53_012204</name>
</gene>
<reference evidence="2" key="1">
    <citation type="submission" date="2020-09" db="EMBL/GenBank/DDBJ databases">
        <title>Genome-Enabled Discovery of Anthraquinone Biosynthesis in Senna tora.</title>
        <authorList>
            <person name="Kang S.-H."/>
            <person name="Pandey R.P."/>
            <person name="Lee C.-M."/>
            <person name="Sim J.-S."/>
            <person name="Jeong J.-T."/>
            <person name="Choi B.-S."/>
            <person name="Jung M."/>
            <person name="Ginzburg D."/>
            <person name="Zhao K."/>
            <person name="Won S.Y."/>
            <person name="Oh T.-J."/>
            <person name="Yu Y."/>
            <person name="Kim N.-H."/>
            <person name="Lee O.R."/>
            <person name="Lee T.-H."/>
            <person name="Bashyal P."/>
            <person name="Kim T.-S."/>
            <person name="Lee W.-H."/>
            <person name="Kawkins C."/>
            <person name="Kim C.-K."/>
            <person name="Kim J.S."/>
            <person name="Ahn B.O."/>
            <person name="Rhee S.Y."/>
            <person name="Sohng J.K."/>
        </authorList>
    </citation>
    <scope>NUCLEOTIDE SEQUENCE</scope>
    <source>
        <tissue evidence="2">Leaf</tissue>
    </source>
</reference>
<organism evidence="2 3">
    <name type="scientific">Senna tora</name>
    <dbReference type="NCBI Taxonomy" id="362788"/>
    <lineage>
        <taxon>Eukaryota</taxon>
        <taxon>Viridiplantae</taxon>
        <taxon>Streptophyta</taxon>
        <taxon>Embryophyta</taxon>
        <taxon>Tracheophyta</taxon>
        <taxon>Spermatophyta</taxon>
        <taxon>Magnoliopsida</taxon>
        <taxon>eudicotyledons</taxon>
        <taxon>Gunneridae</taxon>
        <taxon>Pentapetalae</taxon>
        <taxon>rosids</taxon>
        <taxon>fabids</taxon>
        <taxon>Fabales</taxon>
        <taxon>Fabaceae</taxon>
        <taxon>Caesalpinioideae</taxon>
        <taxon>Cassia clade</taxon>
        <taxon>Senna</taxon>
    </lineage>
</organism>
<sequence>MAIKENRKDQKKTTTKASRQLGFVVLGILMGIMGRLKLGFGPIRYLFGGTLTGLL</sequence>
<feature type="transmembrane region" description="Helical" evidence="1">
    <location>
        <begin position="21"/>
        <end position="47"/>
    </location>
</feature>
<keyword evidence="1" id="KW-0812">Transmembrane</keyword>
<dbReference type="AlphaFoldDB" id="A0A834U0M1"/>
<evidence type="ECO:0000313" key="3">
    <source>
        <dbReference type="Proteomes" id="UP000634136"/>
    </source>
</evidence>
<accession>A0A834U0M1</accession>
<keyword evidence="3" id="KW-1185">Reference proteome</keyword>
<keyword evidence="1" id="KW-1133">Transmembrane helix</keyword>
<evidence type="ECO:0000256" key="1">
    <source>
        <dbReference type="SAM" id="Phobius"/>
    </source>
</evidence>
<keyword evidence="1" id="KW-0472">Membrane</keyword>
<dbReference type="EMBL" id="JAAIUW010000005">
    <property type="protein sequence ID" value="KAF7829871.1"/>
    <property type="molecule type" value="Genomic_DNA"/>
</dbReference>
<proteinExistence type="predicted"/>
<protein>
    <submittedName>
        <fullName evidence="2">Uncharacterized protein</fullName>
    </submittedName>
</protein>
<evidence type="ECO:0000313" key="2">
    <source>
        <dbReference type="EMBL" id="KAF7829871.1"/>
    </source>
</evidence>